<gene>
    <name evidence="3" type="ORF">TCIL3000_0_45370</name>
</gene>
<dbReference type="InterPro" id="IPR003697">
    <property type="entry name" value="Maf-like"/>
</dbReference>
<sequence>MVLQHIGLLRQKRIVLASASPRRLEILRILGLDNVLVFPSNVAEDLPKADFKCGGDYALCTARLKAERAIKQQLEVRDNTGEEPRRDSGNRPSLDILIAADTVVTLPSVDGKRGIDIIEKAATAEEAAAMMRRLSGRRHDVWSGVVIAVVPPGSANSANDVHWHEMKVHTSVEFAMLSEDEITAYVANQNNWRGKAGAYGIQDTAACMIRSIEGDYYNVMGLPLHAVCAAFDTLISNGLIAPSGGRDDQV</sequence>
<dbReference type="Gene3D" id="3.90.950.10">
    <property type="match status" value="1"/>
</dbReference>
<dbReference type="AlphaFoldDB" id="F9W9E6"/>
<evidence type="ECO:0000313" key="4">
    <source>
        <dbReference type="Proteomes" id="UP000000702"/>
    </source>
</evidence>
<reference evidence="3 4" key="2">
    <citation type="journal article" date="2012" name="Proc. Natl. Acad. Sci. U.S.A.">
        <title>Antigenic diversity is generated by distinct evolutionary mechanisms in African trypanosome species.</title>
        <authorList>
            <person name="Jackson A.P."/>
            <person name="Berry A."/>
            <person name="Aslett M."/>
            <person name="Allison H.C."/>
            <person name="Burton P."/>
            <person name="Vavrova-Anderson J."/>
            <person name="Brown R."/>
            <person name="Browne H."/>
            <person name="Corton N."/>
            <person name="Hauser H."/>
            <person name="Gamble J."/>
            <person name="Gilderthorp R."/>
            <person name="Marcello L."/>
            <person name="McQuillan J."/>
            <person name="Otto T.D."/>
            <person name="Quail M.A."/>
            <person name="Sanders M.J."/>
            <person name="van Tonder A."/>
            <person name="Ginger M.L."/>
            <person name="Field M.C."/>
            <person name="Barry J.D."/>
            <person name="Hertz-Fowler C."/>
            <person name="Berriman M."/>
        </authorList>
    </citation>
    <scope>NUCLEOTIDE SEQUENCE [LARGE SCALE GENOMIC DNA]</scope>
    <source>
        <strain evidence="3 4">IL3000</strain>
    </source>
</reference>
<dbReference type="EMBL" id="CAEQ01001302">
    <property type="protein sequence ID" value="CCD13846.1"/>
    <property type="molecule type" value="Genomic_DNA"/>
</dbReference>
<dbReference type="SUPFAM" id="SSF52972">
    <property type="entry name" value="ITPase-like"/>
    <property type="match status" value="1"/>
</dbReference>
<keyword evidence="4" id="KW-1185">Reference proteome</keyword>
<evidence type="ECO:0000256" key="2">
    <source>
        <dbReference type="ARBA" id="ARBA00022801"/>
    </source>
</evidence>
<proteinExistence type="inferred from homology"/>
<dbReference type="HAMAP" id="MF_00528">
    <property type="entry name" value="Maf"/>
    <property type="match status" value="1"/>
</dbReference>
<dbReference type="PANTHER" id="PTHR43213">
    <property type="entry name" value="BIFUNCTIONAL DTTP/UTP PYROPHOSPHATASE/METHYLTRANSFERASE PROTEIN-RELATED"/>
    <property type="match status" value="1"/>
</dbReference>
<evidence type="ECO:0000256" key="1">
    <source>
        <dbReference type="ARBA" id="ARBA00001968"/>
    </source>
</evidence>
<dbReference type="Proteomes" id="UP000000702">
    <property type="component" value="Unassembled WGS sequence"/>
</dbReference>
<organism evidence="3 4">
    <name type="scientific">Trypanosoma congolense (strain IL3000)</name>
    <dbReference type="NCBI Taxonomy" id="1068625"/>
    <lineage>
        <taxon>Eukaryota</taxon>
        <taxon>Discoba</taxon>
        <taxon>Euglenozoa</taxon>
        <taxon>Kinetoplastea</taxon>
        <taxon>Metakinetoplastina</taxon>
        <taxon>Trypanosomatida</taxon>
        <taxon>Trypanosomatidae</taxon>
        <taxon>Trypanosoma</taxon>
        <taxon>Nannomonas</taxon>
    </lineage>
</organism>
<dbReference type="OMA" id="VIGCDSV"/>
<name>F9W9E6_TRYCI</name>
<keyword evidence="2" id="KW-0378">Hydrolase</keyword>
<protein>
    <submittedName>
        <fullName evidence="3">WGS project CAEQ00000000 data, annotated contig 1854</fullName>
    </submittedName>
</protein>
<comment type="caution">
    <text evidence="3">The sequence shown here is derived from an EMBL/GenBank/DDBJ whole genome shotgun (WGS) entry which is preliminary data.</text>
</comment>
<dbReference type="Pfam" id="PF02545">
    <property type="entry name" value="Maf"/>
    <property type="match status" value="1"/>
</dbReference>
<evidence type="ECO:0000313" key="3">
    <source>
        <dbReference type="EMBL" id="CCD13846.1"/>
    </source>
</evidence>
<dbReference type="PANTHER" id="PTHR43213:SF5">
    <property type="entry name" value="BIFUNCTIONAL DTTP_UTP PYROPHOSPHATASE_METHYLTRANSFERASE PROTEIN-RELATED"/>
    <property type="match status" value="1"/>
</dbReference>
<comment type="cofactor">
    <cofactor evidence="1">
        <name>a divalent metal cation</name>
        <dbReference type="ChEBI" id="CHEBI:60240"/>
    </cofactor>
</comment>
<dbReference type="InterPro" id="IPR029001">
    <property type="entry name" value="ITPase-like_fam"/>
</dbReference>
<dbReference type="GO" id="GO:0047429">
    <property type="term" value="F:nucleoside triphosphate diphosphatase activity"/>
    <property type="evidence" value="ECO:0007669"/>
    <property type="project" value="InterPro"/>
</dbReference>
<reference evidence="4" key="1">
    <citation type="submission" date="2011-07" db="EMBL/GenBank/DDBJ databases">
        <title>Divergent evolution of antigenic variation in African trypanosomes.</title>
        <authorList>
            <person name="Jackson A.P."/>
            <person name="Berry A."/>
            <person name="Allison H.C."/>
            <person name="Burton P."/>
            <person name="Anderson J."/>
            <person name="Aslett M."/>
            <person name="Brown R."/>
            <person name="Corton N."/>
            <person name="Harris D."/>
            <person name="Hauser H."/>
            <person name="Gamble J."/>
            <person name="Gilderthorp R."/>
            <person name="McQuillan J."/>
            <person name="Quail M.A."/>
            <person name="Sanders M."/>
            <person name="Van Tonder A."/>
            <person name="Ginger M.L."/>
            <person name="Donelson J.E."/>
            <person name="Field M.C."/>
            <person name="Barry J.D."/>
            <person name="Berriman M."/>
            <person name="Hertz-Fowler C."/>
        </authorList>
    </citation>
    <scope>NUCLEOTIDE SEQUENCE [LARGE SCALE GENOMIC DNA]</scope>
    <source>
        <strain evidence="4">IL3000</strain>
    </source>
</reference>
<dbReference type="VEuPathDB" id="TriTrypDB:TcIL3000_0_45370"/>
<dbReference type="CDD" id="cd00555">
    <property type="entry name" value="Maf"/>
    <property type="match status" value="1"/>
</dbReference>
<accession>F9W9E6</accession>